<comment type="caution">
    <text evidence="1">The sequence shown here is derived from an EMBL/GenBank/DDBJ whole genome shotgun (WGS) entry which is preliminary data.</text>
</comment>
<organism evidence="1 2">
    <name type="scientific">Ophiocordyceps polyrhachis-furcata BCC 54312</name>
    <dbReference type="NCBI Taxonomy" id="1330021"/>
    <lineage>
        <taxon>Eukaryota</taxon>
        <taxon>Fungi</taxon>
        <taxon>Dikarya</taxon>
        <taxon>Ascomycota</taxon>
        <taxon>Pezizomycotina</taxon>
        <taxon>Sordariomycetes</taxon>
        <taxon>Hypocreomycetidae</taxon>
        <taxon>Hypocreales</taxon>
        <taxon>Ophiocordycipitaceae</taxon>
        <taxon>Ophiocordyceps</taxon>
    </lineage>
</organism>
<name>A0A367L712_9HYPO</name>
<sequence>MKCLTYSHMGGIPSCYYYNLGLQVVTTQLNSSNTHQGRRLSTQLRTRMTSKVPNSCPCSRRGYKSSKEAHLRNYIQLSAPKHQRLKMQSPPSVKGITLALVFTASSSLFTTATSQPVSTESSSQQTTIEKRSLDGCRLTVSVLAPGDLTMDFANRFGADPENVRTPDMARSVQLMKDAIADGDQVRAHDALYTNCQASVRDDASKHNTGRQP</sequence>
<keyword evidence="2" id="KW-1185">Reference proteome</keyword>
<dbReference type="AlphaFoldDB" id="A0A367L712"/>
<protein>
    <submittedName>
        <fullName evidence="1">Uncharacterized protein</fullName>
    </submittedName>
</protein>
<dbReference type="OrthoDB" id="4924119at2759"/>
<evidence type="ECO:0000313" key="1">
    <source>
        <dbReference type="EMBL" id="RCI10199.1"/>
    </source>
</evidence>
<accession>A0A367L712</accession>
<reference evidence="1 2" key="1">
    <citation type="journal article" date="2015" name="BMC Genomics">
        <title>Insights from the genome of Ophiocordyceps polyrhachis-furcata to pathogenicity and host specificity in insect fungi.</title>
        <authorList>
            <person name="Wichadakul D."/>
            <person name="Kobmoo N."/>
            <person name="Ingsriswang S."/>
            <person name="Tangphatsornruang S."/>
            <person name="Chantasingh D."/>
            <person name="Luangsa-ard J.J."/>
            <person name="Eurwilaichitr L."/>
        </authorList>
    </citation>
    <scope>NUCLEOTIDE SEQUENCE [LARGE SCALE GENOMIC DNA]</scope>
    <source>
        <strain evidence="1 2">BCC 54312</strain>
    </source>
</reference>
<gene>
    <name evidence="1" type="ORF">L249_8680</name>
</gene>
<dbReference type="Proteomes" id="UP000253664">
    <property type="component" value="Unassembled WGS sequence"/>
</dbReference>
<dbReference type="EMBL" id="LKCN02000013">
    <property type="protein sequence ID" value="RCI10199.1"/>
    <property type="molecule type" value="Genomic_DNA"/>
</dbReference>
<proteinExistence type="predicted"/>
<evidence type="ECO:0000313" key="2">
    <source>
        <dbReference type="Proteomes" id="UP000253664"/>
    </source>
</evidence>